<dbReference type="Proteomes" id="UP000693942">
    <property type="component" value="Unassembled WGS sequence"/>
</dbReference>
<comment type="caution">
    <text evidence="1">The sequence shown here is derived from an EMBL/GenBank/DDBJ whole genome shotgun (WGS) entry which is preliminary data.</text>
</comment>
<proteinExistence type="predicted"/>
<accession>A0A8J5TSJ7</accession>
<gene>
    <name evidence="1" type="ORF">Forpi1262_v017186</name>
</gene>
<dbReference type="AlphaFoldDB" id="A0A8J5TSJ7"/>
<organism evidence="1 2">
    <name type="scientific">Fusarium oxysporum f. sp. raphani</name>
    <dbReference type="NCBI Taxonomy" id="96318"/>
    <lineage>
        <taxon>Eukaryota</taxon>
        <taxon>Fungi</taxon>
        <taxon>Dikarya</taxon>
        <taxon>Ascomycota</taxon>
        <taxon>Pezizomycotina</taxon>
        <taxon>Sordariomycetes</taxon>
        <taxon>Hypocreomycetidae</taxon>
        <taxon>Hypocreales</taxon>
        <taxon>Nectriaceae</taxon>
        <taxon>Fusarium</taxon>
        <taxon>Fusarium oxysporum species complex</taxon>
    </lineage>
</organism>
<reference evidence="1" key="1">
    <citation type="submission" date="2021-04" db="EMBL/GenBank/DDBJ databases">
        <title>First draft genome resource for Brassicaceae pathogens Fusarium oxysporum f. sp. raphani and Fusarium oxysporum f. sp. rapae.</title>
        <authorList>
            <person name="Asai S."/>
        </authorList>
    </citation>
    <scope>NUCLEOTIDE SEQUENCE</scope>
    <source>
        <strain evidence="1">Tf1262</strain>
    </source>
</reference>
<sequence length="327" mass="37537">MATSKPVGEHSAPSHPLLQFFYRRKQNHAANVKYIVGEGHELFNDVPIDELVSLAFFSTPTHLKTFARSNPELWPLVLRIYESDENSDLFRDWQFFCKTIGDRGRRSEYLLEGAIKFGTEQIPQSWQHLWQLRSRELLQLLRRGRTEQTTRVDGQPTHRLRSSLNEHLGAESPTAFTSFLDTDSWFIARMPDVSRLQITISNFLYIGMSMSFKRAQEKHHLTDAVRLHVAGESGGDFKLEIFVSTHIARAITDAIRDGNEELLRIMLGDYLAEGMDGSLWKQEEKHLGIPGPTAALRVVPTEDEDYRLFIMLRFSTGQELFGSLFPI</sequence>
<evidence type="ECO:0000313" key="1">
    <source>
        <dbReference type="EMBL" id="KAG7413135.1"/>
    </source>
</evidence>
<dbReference type="EMBL" id="JAELUR010000023">
    <property type="protein sequence ID" value="KAG7413135.1"/>
    <property type="molecule type" value="Genomic_DNA"/>
</dbReference>
<name>A0A8J5TSJ7_FUSOX</name>
<protein>
    <submittedName>
        <fullName evidence="1">Uncharacterized protein</fullName>
    </submittedName>
</protein>
<evidence type="ECO:0000313" key="2">
    <source>
        <dbReference type="Proteomes" id="UP000693942"/>
    </source>
</evidence>